<dbReference type="PROSITE" id="PS50035">
    <property type="entry name" value="PLD"/>
    <property type="match status" value="1"/>
</dbReference>
<dbReference type="AlphaFoldDB" id="A0A6P3X3C4"/>
<name>A0A6P3X3C4_DINQU</name>
<evidence type="ECO:0000259" key="8">
    <source>
        <dbReference type="PROSITE" id="PS50035"/>
    </source>
</evidence>
<accession>A0A6P3X3C4</accession>
<keyword evidence="9" id="KW-1185">Reference proteome</keyword>
<evidence type="ECO:0000313" key="9">
    <source>
        <dbReference type="Proteomes" id="UP000515204"/>
    </source>
</evidence>
<dbReference type="InterPro" id="IPR051406">
    <property type="entry name" value="PLD_domain"/>
</dbReference>
<dbReference type="SUPFAM" id="SSF56024">
    <property type="entry name" value="Phospholipase D/nuclease"/>
    <property type="match status" value="1"/>
</dbReference>
<sequence length="247" mass="28276">MLTVTVICFGNTKIHQDLDRIVQCPTHKDILCNSTNELVIKKPSEEKTSINETSASEPVISESSENESTEKETSEKKPKLYDVMFFSERSQRCRYHLKTLKSCGKPDCSVGYLRKIIDLLGSATHTLDVCIFSLTCQFLREAIFAARERGVGVRFITNDSTMTNAGTTVLKYFLEDIRIQCRDSPIYLMHHKFCVIDNRILITGSANWTLSAFFGNCENIIITDDSEIVQKFQDEFTKLWCHFEQRS</sequence>
<evidence type="ECO:0000256" key="5">
    <source>
        <dbReference type="ARBA" id="ARBA00040549"/>
    </source>
</evidence>
<dbReference type="CDD" id="cd09171">
    <property type="entry name" value="PLDc_vPLD6_like"/>
    <property type="match status" value="1"/>
</dbReference>
<dbReference type="PANTHER" id="PTHR43856">
    <property type="entry name" value="CARDIOLIPIN HYDROLASE"/>
    <property type="match status" value="1"/>
</dbReference>
<dbReference type="GO" id="GO:0005739">
    <property type="term" value="C:mitochondrion"/>
    <property type="evidence" value="ECO:0007669"/>
    <property type="project" value="TreeGrafter"/>
</dbReference>
<dbReference type="Gene3D" id="3.30.870.10">
    <property type="entry name" value="Endonuclease Chain A"/>
    <property type="match status" value="1"/>
</dbReference>
<dbReference type="Pfam" id="PF13091">
    <property type="entry name" value="PLDc_2"/>
    <property type="match status" value="1"/>
</dbReference>
<dbReference type="GeneID" id="106743241"/>
<dbReference type="InterPro" id="IPR001736">
    <property type="entry name" value="PLipase_D/transphosphatidylase"/>
</dbReference>
<protein>
    <recommendedName>
        <fullName evidence="5">Mitochondrial cardiolipin hydrolase</fullName>
    </recommendedName>
    <alternativeName>
        <fullName evidence="6">Mitochondrial phospholipase</fullName>
    </alternativeName>
</protein>
<evidence type="ECO:0000313" key="10">
    <source>
        <dbReference type="RefSeq" id="XP_014472364.1"/>
    </source>
</evidence>
<evidence type="ECO:0000256" key="2">
    <source>
        <dbReference type="ARBA" id="ARBA00022963"/>
    </source>
</evidence>
<keyword evidence="3" id="KW-0443">Lipid metabolism</keyword>
<keyword evidence="2" id="KW-0442">Lipid degradation</keyword>
<feature type="domain" description="PLD phosphodiesterase" evidence="8">
    <location>
        <begin position="185"/>
        <end position="212"/>
    </location>
</feature>
<dbReference type="PANTHER" id="PTHR43856:SF1">
    <property type="entry name" value="MITOCHONDRIAL CARDIOLIPIN HYDROLASE"/>
    <property type="match status" value="1"/>
</dbReference>
<evidence type="ECO:0000256" key="1">
    <source>
        <dbReference type="ARBA" id="ARBA00022801"/>
    </source>
</evidence>
<dbReference type="KEGG" id="dqu:106743241"/>
<dbReference type="GO" id="GO:0016891">
    <property type="term" value="F:RNA endonuclease activity producing 5'-phosphomonoesters, hydrolytic mechanism"/>
    <property type="evidence" value="ECO:0007669"/>
    <property type="project" value="TreeGrafter"/>
</dbReference>
<gene>
    <name evidence="10" type="primary">LOC106743241</name>
</gene>
<evidence type="ECO:0000256" key="3">
    <source>
        <dbReference type="ARBA" id="ARBA00023098"/>
    </source>
</evidence>
<keyword evidence="1 10" id="KW-0378">Hydrolase</keyword>
<dbReference type="CTD" id="34609"/>
<organism evidence="9 10">
    <name type="scientific">Dinoponera quadriceps</name>
    <name type="common">South American ant</name>
    <dbReference type="NCBI Taxonomy" id="609295"/>
    <lineage>
        <taxon>Eukaryota</taxon>
        <taxon>Metazoa</taxon>
        <taxon>Ecdysozoa</taxon>
        <taxon>Arthropoda</taxon>
        <taxon>Hexapoda</taxon>
        <taxon>Insecta</taxon>
        <taxon>Pterygota</taxon>
        <taxon>Neoptera</taxon>
        <taxon>Endopterygota</taxon>
        <taxon>Hymenoptera</taxon>
        <taxon>Apocrita</taxon>
        <taxon>Aculeata</taxon>
        <taxon>Formicoidea</taxon>
        <taxon>Formicidae</taxon>
        <taxon>Ponerinae</taxon>
        <taxon>Ponerini</taxon>
        <taxon>Dinoponera</taxon>
    </lineage>
</organism>
<proteinExistence type="inferred from homology"/>
<feature type="region of interest" description="Disordered" evidence="7">
    <location>
        <begin position="43"/>
        <end position="76"/>
    </location>
</feature>
<evidence type="ECO:0000256" key="4">
    <source>
        <dbReference type="ARBA" id="ARBA00038012"/>
    </source>
</evidence>
<dbReference type="InterPro" id="IPR025202">
    <property type="entry name" value="PLD-like_dom"/>
</dbReference>
<evidence type="ECO:0000256" key="7">
    <source>
        <dbReference type="SAM" id="MobiDB-lite"/>
    </source>
</evidence>
<comment type="similarity">
    <text evidence="4">Belongs to the phospholipase D family. MitoPLD/Zucchini subfamily.</text>
</comment>
<evidence type="ECO:0000256" key="6">
    <source>
        <dbReference type="ARBA" id="ARBA00043167"/>
    </source>
</evidence>
<dbReference type="GO" id="GO:0034587">
    <property type="term" value="P:piRNA processing"/>
    <property type="evidence" value="ECO:0007669"/>
    <property type="project" value="TreeGrafter"/>
</dbReference>
<dbReference type="GO" id="GO:0016042">
    <property type="term" value="P:lipid catabolic process"/>
    <property type="evidence" value="ECO:0007669"/>
    <property type="project" value="UniProtKB-KW"/>
</dbReference>
<reference evidence="10" key="1">
    <citation type="submission" date="2025-08" db="UniProtKB">
        <authorList>
            <consortium name="RefSeq"/>
        </authorList>
    </citation>
    <scope>IDENTIFICATION</scope>
</reference>
<dbReference type="RefSeq" id="XP_014472364.1">
    <property type="nucleotide sequence ID" value="XM_014616878.1"/>
</dbReference>
<dbReference type="Proteomes" id="UP000515204">
    <property type="component" value="Unplaced"/>
</dbReference>
<dbReference type="OrthoDB" id="5205528at2759"/>